<feature type="non-terminal residue" evidence="1">
    <location>
        <position position="1"/>
    </location>
</feature>
<keyword evidence="2" id="KW-1185">Reference proteome</keyword>
<comment type="caution">
    <text evidence="1">The sequence shown here is derived from an EMBL/GenBank/DDBJ whole genome shotgun (WGS) entry which is preliminary data.</text>
</comment>
<name>A0ABQ9VCR3_SAGOE</name>
<sequence length="72" mass="7587">QVLLLSISDESAQQCGVWASPPPIAAVTPPLLEGYGIQNSNHEVAPLVYGLCESVDDTVTHSDSHGVEQKST</sequence>
<reference evidence="1 2" key="1">
    <citation type="submission" date="2023-05" db="EMBL/GenBank/DDBJ databases">
        <title>B98-5 Cell Line De Novo Hybrid Assembly: An Optical Mapping Approach.</title>
        <authorList>
            <person name="Kananen K."/>
            <person name="Auerbach J.A."/>
            <person name="Kautto E."/>
            <person name="Blachly J.S."/>
        </authorList>
    </citation>
    <scope>NUCLEOTIDE SEQUENCE [LARGE SCALE GENOMIC DNA]</scope>
    <source>
        <strain evidence="1">B95-8</strain>
        <tissue evidence="1">Cell line</tissue>
    </source>
</reference>
<gene>
    <name evidence="1" type="ORF">P7K49_016663</name>
</gene>
<accession>A0ABQ9VCR3</accession>
<protein>
    <submittedName>
        <fullName evidence="1">Uncharacterized protein</fullName>
    </submittedName>
</protein>
<proteinExistence type="predicted"/>
<organism evidence="1 2">
    <name type="scientific">Saguinus oedipus</name>
    <name type="common">Cotton-top tamarin</name>
    <name type="synonym">Oedipomidas oedipus</name>
    <dbReference type="NCBI Taxonomy" id="9490"/>
    <lineage>
        <taxon>Eukaryota</taxon>
        <taxon>Metazoa</taxon>
        <taxon>Chordata</taxon>
        <taxon>Craniata</taxon>
        <taxon>Vertebrata</taxon>
        <taxon>Euteleostomi</taxon>
        <taxon>Mammalia</taxon>
        <taxon>Eutheria</taxon>
        <taxon>Euarchontoglires</taxon>
        <taxon>Primates</taxon>
        <taxon>Haplorrhini</taxon>
        <taxon>Platyrrhini</taxon>
        <taxon>Cebidae</taxon>
        <taxon>Callitrichinae</taxon>
        <taxon>Saguinus</taxon>
    </lineage>
</organism>
<evidence type="ECO:0000313" key="2">
    <source>
        <dbReference type="Proteomes" id="UP001266305"/>
    </source>
</evidence>
<evidence type="ECO:0000313" key="1">
    <source>
        <dbReference type="EMBL" id="KAK2107149.1"/>
    </source>
</evidence>
<dbReference type="EMBL" id="JASSZA010000007">
    <property type="protein sequence ID" value="KAK2107149.1"/>
    <property type="molecule type" value="Genomic_DNA"/>
</dbReference>
<dbReference type="Proteomes" id="UP001266305">
    <property type="component" value="Unassembled WGS sequence"/>
</dbReference>